<accession>A0A1M5AU14</accession>
<dbReference type="PANTHER" id="PTHR22576:SF37">
    <property type="entry name" value="MUCOSA-ASSOCIATED LYMPHOID TISSUE LYMPHOMA TRANSLOCATION PROTEIN 1"/>
    <property type="match status" value="1"/>
</dbReference>
<dbReference type="PANTHER" id="PTHR22576">
    <property type="entry name" value="MUCOSA ASSOCIATED LYMPHOID TISSUE LYMPHOMA TRANSLOCATION PROTEIN 1/PARACASPASE"/>
    <property type="match status" value="1"/>
</dbReference>
<proteinExistence type="predicted"/>
<feature type="domain" description="Peptidase C14 caspase" evidence="1">
    <location>
        <begin position="6"/>
        <end position="217"/>
    </location>
</feature>
<dbReference type="Pfam" id="PF00656">
    <property type="entry name" value="Peptidase_C14"/>
    <property type="match status" value="1"/>
</dbReference>
<name>A0A1M5AU14_9FLAO</name>
<keyword evidence="3" id="KW-1185">Reference proteome</keyword>
<dbReference type="Gene3D" id="3.40.50.1460">
    <property type="match status" value="1"/>
</dbReference>
<dbReference type="SUPFAM" id="SSF52129">
    <property type="entry name" value="Caspase-like"/>
    <property type="match status" value="1"/>
</dbReference>
<evidence type="ECO:0000313" key="3">
    <source>
        <dbReference type="Proteomes" id="UP000184236"/>
    </source>
</evidence>
<dbReference type="Proteomes" id="UP000184236">
    <property type="component" value="Unassembled WGS sequence"/>
</dbReference>
<organism evidence="2 3">
    <name type="scientific">Chryseobacterium takakiae</name>
    <dbReference type="NCBI Taxonomy" id="1302685"/>
    <lineage>
        <taxon>Bacteria</taxon>
        <taxon>Pseudomonadati</taxon>
        <taxon>Bacteroidota</taxon>
        <taxon>Flavobacteriia</taxon>
        <taxon>Flavobacteriales</taxon>
        <taxon>Weeksellaceae</taxon>
        <taxon>Chryseobacterium group</taxon>
        <taxon>Chryseobacterium</taxon>
    </lineage>
</organism>
<evidence type="ECO:0000259" key="1">
    <source>
        <dbReference type="Pfam" id="PF00656"/>
    </source>
</evidence>
<protein>
    <submittedName>
        <fullName evidence="2">Caspase domain-containing protein</fullName>
    </submittedName>
</protein>
<dbReference type="GO" id="GO:0004197">
    <property type="term" value="F:cysteine-type endopeptidase activity"/>
    <property type="evidence" value="ECO:0007669"/>
    <property type="project" value="InterPro"/>
</dbReference>
<dbReference type="OrthoDB" id="9812126at2"/>
<dbReference type="STRING" id="1302685.SAMN05444408_11512"/>
<dbReference type="RefSeq" id="WP_072885837.1">
    <property type="nucleotide sequence ID" value="NZ_FQVO01000015.1"/>
</dbReference>
<dbReference type="InterPro" id="IPR011600">
    <property type="entry name" value="Pept_C14_caspase"/>
</dbReference>
<dbReference type="EMBL" id="FQVO01000015">
    <property type="protein sequence ID" value="SHF33442.1"/>
    <property type="molecule type" value="Genomic_DNA"/>
</dbReference>
<reference evidence="3" key="1">
    <citation type="submission" date="2016-11" db="EMBL/GenBank/DDBJ databases">
        <authorList>
            <person name="Varghese N."/>
            <person name="Submissions S."/>
        </authorList>
    </citation>
    <scope>NUCLEOTIDE SEQUENCE [LARGE SCALE GENOMIC DNA]</scope>
    <source>
        <strain evidence="3">DSM 26898</strain>
    </source>
</reference>
<gene>
    <name evidence="2" type="ORF">SAMN05444408_11512</name>
</gene>
<dbReference type="GO" id="GO:0006508">
    <property type="term" value="P:proteolysis"/>
    <property type="evidence" value="ECO:0007669"/>
    <property type="project" value="InterPro"/>
</dbReference>
<sequence>MRRRRAKAVVVGVNYYKSDNVKNLFGCVSDAYEVKTVLERDADGTKNFDVVLETAVDENSAIDRRKLKDLILDVFNEDNPEIALFYFSGHGYLEDSGGYLVTSDCEDGDQGLSMTEILGYATASKALNKIIILDCCHSGKMGSPGAETSVTICEGMTILTASTDKQYASEIDGSGLFTKLFVDALMGGAANILGNITPGSVYAHIDQSLGEFGQRPMFRTNVKTFISLREVNPSVSLSDLRRITELFPAREEHLLDPSYEPTSDNADKNNCEKFEIMQSYNRVGLVVPIDSDHMYYAAINSKSCKLTALGEHYWNLVKNDRI</sequence>
<dbReference type="AlphaFoldDB" id="A0A1M5AU14"/>
<dbReference type="InterPro" id="IPR029030">
    <property type="entry name" value="Caspase-like_dom_sf"/>
</dbReference>
<evidence type="ECO:0000313" key="2">
    <source>
        <dbReference type="EMBL" id="SHF33442.1"/>
    </source>
</evidence>
<dbReference type="InterPro" id="IPR052039">
    <property type="entry name" value="Caspase-related_regulators"/>
</dbReference>